<name>W0V1V1_9BURK</name>
<protein>
    <recommendedName>
        <fullName evidence="4">Prolin-rich transmembrane protein</fullName>
    </recommendedName>
</protein>
<dbReference type="AlphaFoldDB" id="W0V1V1"/>
<feature type="chain" id="PRO_5004797502" description="Prolin-rich transmembrane protein" evidence="1">
    <location>
        <begin position="20"/>
        <end position="176"/>
    </location>
</feature>
<keyword evidence="1" id="KW-0732">Signal</keyword>
<dbReference type="Proteomes" id="UP000027604">
    <property type="component" value="Chromosome I"/>
</dbReference>
<gene>
    <name evidence="2" type="ORF">GJA_654</name>
</gene>
<evidence type="ECO:0000313" key="3">
    <source>
        <dbReference type="Proteomes" id="UP000027604"/>
    </source>
</evidence>
<evidence type="ECO:0000256" key="1">
    <source>
        <dbReference type="SAM" id="SignalP"/>
    </source>
</evidence>
<dbReference type="HOGENOM" id="CLU_112864_1_1_4"/>
<evidence type="ECO:0008006" key="4">
    <source>
        <dbReference type="Google" id="ProtNLM"/>
    </source>
</evidence>
<dbReference type="KEGG" id="jag:GJA_654"/>
<accession>W0V1V1</accession>
<reference evidence="2 3" key="1">
    <citation type="journal article" date="2015" name="Genome Announc.">
        <title>Genome Sequence of Mushroom Soft-Rot Pathogen Janthinobacterium agaricidamnosum.</title>
        <authorList>
            <person name="Graupner K."/>
            <person name="Lackner G."/>
            <person name="Hertweck C."/>
        </authorList>
    </citation>
    <scope>NUCLEOTIDE SEQUENCE [LARGE SCALE GENOMIC DNA]</scope>
    <source>
        <strain evidence="3">NBRC 102515 / DSM 9628</strain>
    </source>
</reference>
<proteinExistence type="predicted"/>
<dbReference type="OrthoDB" id="9182900at2"/>
<dbReference type="PATRIC" id="fig|1349767.4.peg.2367"/>
<dbReference type="EMBL" id="HG322949">
    <property type="protein sequence ID" value="CDG81313.1"/>
    <property type="molecule type" value="Genomic_DNA"/>
</dbReference>
<sequence length="176" mass="18516">MKKIVLGAAAIATLLAAYFAPDDENSVVAPAAATTRAAPAAAPQALATALARPAGIDLAIHPRREDEDDLGNLFAKQSWQSEAPKKVLSQQLAQPGGAAPSNANAGAPPLPFRFLGRFVDDGKTAYFLQVDGRNVVARVGEKIDDNYLFDNAAGDTLSFTYLPLKQKQSLVVGDLN</sequence>
<organism evidence="2 3">
    <name type="scientific">Janthinobacterium agaricidamnosum NBRC 102515 = DSM 9628</name>
    <dbReference type="NCBI Taxonomy" id="1349767"/>
    <lineage>
        <taxon>Bacteria</taxon>
        <taxon>Pseudomonadati</taxon>
        <taxon>Pseudomonadota</taxon>
        <taxon>Betaproteobacteria</taxon>
        <taxon>Burkholderiales</taxon>
        <taxon>Oxalobacteraceae</taxon>
        <taxon>Janthinobacterium</taxon>
    </lineage>
</organism>
<dbReference type="RefSeq" id="WP_038488688.1">
    <property type="nucleotide sequence ID" value="NZ_BCTH01000048.1"/>
</dbReference>
<keyword evidence="3" id="KW-1185">Reference proteome</keyword>
<evidence type="ECO:0000313" key="2">
    <source>
        <dbReference type="EMBL" id="CDG81313.1"/>
    </source>
</evidence>
<dbReference type="STRING" id="1349767.GJA_654"/>
<feature type="signal peptide" evidence="1">
    <location>
        <begin position="1"/>
        <end position="19"/>
    </location>
</feature>